<evidence type="ECO:0000256" key="1">
    <source>
        <dbReference type="ARBA" id="ARBA00004370"/>
    </source>
</evidence>
<reference evidence="8" key="2">
    <citation type="submission" date="2020-08" db="EMBL/GenBank/DDBJ databases">
        <authorList>
            <person name="Kikuchi T."/>
        </authorList>
    </citation>
    <scope>NUCLEOTIDE SEQUENCE</scope>
    <source>
        <strain evidence="7">Ka4C1</strain>
    </source>
</reference>
<comment type="subcellular location">
    <subcellularLocation>
        <location evidence="1">Membrane</location>
    </subcellularLocation>
</comment>
<organism evidence="9 11">
    <name type="scientific">Bursaphelenchus xylophilus</name>
    <name type="common">Pinewood nematode worm</name>
    <name type="synonym">Aphelenchoides xylophilus</name>
    <dbReference type="NCBI Taxonomy" id="6326"/>
    <lineage>
        <taxon>Eukaryota</taxon>
        <taxon>Metazoa</taxon>
        <taxon>Ecdysozoa</taxon>
        <taxon>Nematoda</taxon>
        <taxon>Chromadorea</taxon>
        <taxon>Rhabditida</taxon>
        <taxon>Tylenchina</taxon>
        <taxon>Tylenchomorpha</taxon>
        <taxon>Aphelenchoidea</taxon>
        <taxon>Aphelenchoididae</taxon>
        <taxon>Bursaphelenchus</taxon>
    </lineage>
</organism>
<evidence type="ECO:0000313" key="11">
    <source>
        <dbReference type="WBParaSite" id="BXY_0697900.1"/>
    </source>
</evidence>
<keyword evidence="10" id="KW-1185">Reference proteome</keyword>
<dbReference type="eggNOG" id="KOG4267">
    <property type="taxonomic scope" value="Eukaryota"/>
</dbReference>
<dbReference type="Proteomes" id="UP000095284">
    <property type="component" value="Unplaced"/>
</dbReference>
<dbReference type="OrthoDB" id="5620at2759"/>
<proteinExistence type="inferred from homology"/>
<reference evidence="11" key="1">
    <citation type="submission" date="2016-11" db="UniProtKB">
        <authorList>
            <consortium name="WormBaseParasite"/>
        </authorList>
    </citation>
    <scope>IDENTIFICATION</scope>
</reference>
<keyword evidence="3 6" id="KW-0812">Transmembrane</keyword>
<dbReference type="GO" id="GO:0070453">
    <property type="term" value="P:regulation of heme biosynthetic process"/>
    <property type="evidence" value="ECO:0007669"/>
    <property type="project" value="TreeGrafter"/>
</dbReference>
<evidence type="ECO:0000256" key="4">
    <source>
        <dbReference type="ARBA" id="ARBA00022989"/>
    </source>
</evidence>
<dbReference type="WBParaSite" id="BXY_0697900.1">
    <property type="protein sequence ID" value="BXY_0697900.1"/>
    <property type="gene ID" value="BXY_0697900"/>
</dbReference>
<dbReference type="Pfam" id="PF03647">
    <property type="entry name" value="Tmemb_14"/>
    <property type="match status" value="1"/>
</dbReference>
<accession>A0A1I7S1V1</accession>
<feature type="transmembrane region" description="Helical" evidence="6">
    <location>
        <begin position="29"/>
        <end position="45"/>
    </location>
</feature>
<gene>
    <name evidence="7" type="ORF">BXYJ_LOCUS2797</name>
</gene>
<evidence type="ECO:0000256" key="5">
    <source>
        <dbReference type="ARBA" id="ARBA00023136"/>
    </source>
</evidence>
<evidence type="ECO:0000313" key="9">
    <source>
        <dbReference type="Proteomes" id="UP000095284"/>
    </source>
</evidence>
<comment type="similarity">
    <text evidence="2">Belongs to the TMEM14 family.</text>
</comment>
<protein>
    <submittedName>
        <fullName evidence="7">(pine wood nematode) hypothetical protein</fullName>
    </submittedName>
</protein>
<evidence type="ECO:0000256" key="2">
    <source>
        <dbReference type="ARBA" id="ARBA00007590"/>
    </source>
</evidence>
<evidence type="ECO:0000256" key="3">
    <source>
        <dbReference type="ARBA" id="ARBA00022692"/>
    </source>
</evidence>
<feature type="transmembrane region" description="Helical" evidence="6">
    <location>
        <begin position="6"/>
        <end position="22"/>
    </location>
</feature>
<dbReference type="EMBL" id="CAJFCV020000001">
    <property type="protein sequence ID" value="CAG9089983.1"/>
    <property type="molecule type" value="Genomic_DNA"/>
</dbReference>
<dbReference type="PANTHER" id="PTHR12668">
    <property type="entry name" value="TRANSMEMBRANE PROTEIN 14, 15"/>
    <property type="match status" value="1"/>
</dbReference>
<evidence type="ECO:0000256" key="6">
    <source>
        <dbReference type="SAM" id="Phobius"/>
    </source>
</evidence>
<evidence type="ECO:0000313" key="8">
    <source>
        <dbReference type="EMBL" id="CAG9089983.1"/>
    </source>
</evidence>
<dbReference type="AlphaFoldDB" id="A0A1I7S1V1"/>
<dbReference type="InterPro" id="IPR044890">
    <property type="entry name" value="TMEM14_sf"/>
</dbReference>
<keyword evidence="4 6" id="KW-1133">Transmembrane helix</keyword>
<dbReference type="Gene3D" id="1.10.10.1740">
    <property type="entry name" value="Transmembrane protein 14-like"/>
    <property type="match status" value="1"/>
</dbReference>
<dbReference type="InterPro" id="IPR005349">
    <property type="entry name" value="TMEM14"/>
</dbReference>
<dbReference type="EMBL" id="CAJFDI010000001">
    <property type="protein sequence ID" value="CAD5212192.1"/>
    <property type="molecule type" value="Genomic_DNA"/>
</dbReference>
<name>A0A1I7S1V1_BURXY</name>
<dbReference type="GO" id="GO:0031966">
    <property type="term" value="C:mitochondrial membrane"/>
    <property type="evidence" value="ECO:0007669"/>
    <property type="project" value="TreeGrafter"/>
</dbReference>
<evidence type="ECO:0000313" key="7">
    <source>
        <dbReference type="EMBL" id="CAD5212192.1"/>
    </source>
</evidence>
<feature type="transmembrane region" description="Helical" evidence="6">
    <location>
        <begin position="76"/>
        <end position="95"/>
    </location>
</feature>
<keyword evidence="5 6" id="KW-0472">Membrane</keyword>
<feature type="transmembrane region" description="Helical" evidence="6">
    <location>
        <begin position="51"/>
        <end position="69"/>
    </location>
</feature>
<dbReference type="Proteomes" id="UP000582659">
    <property type="component" value="Unassembled WGS sequence"/>
</dbReference>
<evidence type="ECO:0000313" key="10">
    <source>
        <dbReference type="Proteomes" id="UP000659654"/>
    </source>
</evidence>
<sequence>MADVYGVGYGALVTLGGVIGFLKAGSWPSFIAGAGFGLAAVYGGLNHNFEILAGVSGLLSILMGLRFYNSGKVMPAGLVASLSIIMFIRTVLVLSSRR</sequence>
<dbReference type="PANTHER" id="PTHR12668:SF43">
    <property type="entry name" value="TRANSMEMBRANE PROTEIN 14 HOMOLOG"/>
    <property type="match status" value="1"/>
</dbReference>
<dbReference type="Proteomes" id="UP000659654">
    <property type="component" value="Unassembled WGS sequence"/>
</dbReference>